<gene>
    <name evidence="1" type="ORF">OTUT144_0036</name>
</gene>
<dbReference type="PATRIC" id="fig|1441384.3.peg.1066"/>
<evidence type="ECO:0000313" key="2">
    <source>
        <dbReference type="Proteomes" id="UP000033580"/>
    </source>
</evidence>
<dbReference type="Proteomes" id="UP000033580">
    <property type="component" value="Unassembled WGS sequence"/>
</dbReference>
<sequence>MREYLAGELSNVLPAINTIINRYAPIALIMDEFFQKLQKKSKSTTYPATQVEKLLRTISSETT</sequence>
<dbReference type="EMBL" id="LAOR01000002">
    <property type="protein sequence ID" value="KJW07866.1"/>
    <property type="molecule type" value="Genomic_DNA"/>
</dbReference>
<organism evidence="1 2">
    <name type="scientific">Orientia tsutsugamushi str. UT144</name>
    <dbReference type="NCBI Taxonomy" id="1441384"/>
    <lineage>
        <taxon>Bacteria</taxon>
        <taxon>Pseudomonadati</taxon>
        <taxon>Pseudomonadota</taxon>
        <taxon>Alphaproteobacteria</taxon>
        <taxon>Rickettsiales</taxon>
        <taxon>Rickettsiaceae</taxon>
        <taxon>Rickettsieae</taxon>
        <taxon>Orientia</taxon>
    </lineage>
</organism>
<protein>
    <submittedName>
        <fullName evidence="1">Uncharacterized protein</fullName>
    </submittedName>
</protein>
<dbReference type="AlphaFoldDB" id="A0A0F3RPK3"/>
<reference evidence="1 2" key="1">
    <citation type="submission" date="2015-01" db="EMBL/GenBank/DDBJ databases">
        <title>Genome Sequencing of Rickettsiales.</title>
        <authorList>
            <person name="Daugherty S.C."/>
            <person name="Su Q."/>
            <person name="Abolude K."/>
            <person name="Beier-Sexton M."/>
            <person name="Carlyon J.A."/>
            <person name="Carter R."/>
            <person name="Day N.P."/>
            <person name="Dumler S.J."/>
            <person name="Dyachenko V."/>
            <person name="Godinez A."/>
            <person name="Kurtti T.J."/>
            <person name="Lichay M."/>
            <person name="Mullins K.E."/>
            <person name="Ott S."/>
            <person name="Pappas-Brown V."/>
            <person name="Paris D.H."/>
            <person name="Patel P."/>
            <person name="Richards A.L."/>
            <person name="Sadzewicz L."/>
            <person name="Sears K."/>
            <person name="Seidman D."/>
            <person name="Sengamalay N."/>
            <person name="Stenos J."/>
            <person name="Tallon L.J."/>
            <person name="Vincent G."/>
            <person name="Fraser C.M."/>
            <person name="Munderloh U."/>
            <person name="Dunning-Hotopp J.C."/>
        </authorList>
    </citation>
    <scope>NUCLEOTIDE SEQUENCE [LARGE SCALE GENOMIC DNA]</scope>
    <source>
        <strain evidence="1 2">UT144</strain>
    </source>
</reference>
<comment type="caution">
    <text evidence="1">The sequence shown here is derived from an EMBL/GenBank/DDBJ whole genome shotgun (WGS) entry which is preliminary data.</text>
</comment>
<accession>A0A0F3RPK3</accession>
<evidence type="ECO:0000313" key="1">
    <source>
        <dbReference type="EMBL" id="KJW07866.1"/>
    </source>
</evidence>
<name>A0A0F3RPK3_ORITS</name>
<proteinExistence type="predicted"/>